<dbReference type="InterPro" id="IPR023011">
    <property type="entry name" value="ATP_synth_F0_asu_AS"/>
</dbReference>
<keyword evidence="13" id="KW-0496">Mitochondrion</keyword>
<sequence length="219" mass="25247">MLSNLFSSFDPTTTMKELQINWMSLMIVMLFVPNKFWILESRNSMIKSYIINFMDKEMNFIYSNKQIINLMKSMFLLILTVNLLGLTPYTFTPTSHLSVSLALSLPMWISLMTFSWSNFTNLMFTHLLPMNTPSPIAPFMVMVETLSNMIRPISLSVRLTANMIAGHLLMTLLGNINKINMMPMILCLQIILFLFEISVAFIQAYVFTILMTMYSSEIP</sequence>
<evidence type="ECO:0000256" key="9">
    <source>
        <dbReference type="ARBA" id="ARBA00023136"/>
    </source>
</evidence>
<dbReference type="PANTHER" id="PTHR11410:SF0">
    <property type="entry name" value="ATP SYNTHASE SUBUNIT A"/>
    <property type="match status" value="1"/>
</dbReference>
<dbReference type="NCBIfam" id="TIGR01131">
    <property type="entry name" value="ATP_synt_6_or_A"/>
    <property type="match status" value="1"/>
</dbReference>
<feature type="transmembrane region" description="Helical" evidence="12">
    <location>
        <begin position="20"/>
        <end position="38"/>
    </location>
</feature>
<evidence type="ECO:0000256" key="4">
    <source>
        <dbReference type="ARBA" id="ARBA00022547"/>
    </source>
</evidence>
<keyword evidence="4" id="KW-0138">CF(0)</keyword>
<evidence type="ECO:0000256" key="8">
    <source>
        <dbReference type="ARBA" id="ARBA00023065"/>
    </source>
</evidence>
<keyword evidence="10" id="KW-0066">ATP synthesis</keyword>
<accession>A0A7S4YYW0</accession>
<evidence type="ECO:0000256" key="3">
    <source>
        <dbReference type="ARBA" id="ARBA00022448"/>
    </source>
</evidence>
<feature type="transmembrane region" description="Helical" evidence="12">
    <location>
        <begin position="185"/>
        <end position="214"/>
    </location>
</feature>
<reference evidence="13" key="2">
    <citation type="journal article" date="2020" name="Genomics">
        <title>Contribution to the mitogenome diversity in Delphacinae: Phylogenetic and ecological implications.</title>
        <authorList>
            <person name="Huang Y.-X."/>
            <person name="Ren F.-J."/>
            <person name="Bartlett C.R."/>
            <person name="Wei Y.-S."/>
            <person name="Qin D.-Z."/>
        </authorList>
    </citation>
    <scope>NUCLEOTIDE SEQUENCE</scope>
</reference>
<keyword evidence="8" id="KW-0406">Ion transport</keyword>
<reference evidence="13" key="1">
    <citation type="submission" date="2018-05" db="EMBL/GenBank/DDBJ databases">
        <authorList>
            <person name="Huang Y."/>
            <person name="Qin D."/>
        </authorList>
    </citation>
    <scope>NUCLEOTIDE SEQUENCE</scope>
</reference>
<keyword evidence="3" id="KW-0813">Transport</keyword>
<comment type="subcellular location">
    <subcellularLocation>
        <location evidence="1">Membrane</location>
        <topology evidence="1">Multi-pass membrane protein</topology>
    </subcellularLocation>
    <subcellularLocation>
        <location evidence="11">Mitochondrion inner membrane</location>
        <topology evidence="11">Multi-pass membrane protein</topology>
    </subcellularLocation>
</comment>
<dbReference type="InterPro" id="IPR035908">
    <property type="entry name" value="F0_ATP_A_sf"/>
</dbReference>
<protein>
    <recommendedName>
        <fullName evidence="11">ATP synthase subunit a</fullName>
    </recommendedName>
</protein>
<dbReference type="CDD" id="cd00310">
    <property type="entry name" value="ATP-synt_Fo_a_6"/>
    <property type="match status" value="1"/>
</dbReference>
<keyword evidence="9 12" id="KW-0472">Membrane</keyword>
<dbReference type="InterPro" id="IPR045083">
    <property type="entry name" value="ATP_synth_F0_asu_bact/mt"/>
</dbReference>
<evidence type="ECO:0000256" key="12">
    <source>
        <dbReference type="SAM" id="Phobius"/>
    </source>
</evidence>
<evidence type="ECO:0000256" key="7">
    <source>
        <dbReference type="ARBA" id="ARBA00022989"/>
    </source>
</evidence>
<dbReference type="PROSITE" id="PS00449">
    <property type="entry name" value="ATPASE_A"/>
    <property type="match status" value="1"/>
</dbReference>
<feature type="transmembrane region" description="Helical" evidence="12">
    <location>
        <begin position="97"/>
        <end position="116"/>
    </location>
</feature>
<evidence type="ECO:0000256" key="1">
    <source>
        <dbReference type="ARBA" id="ARBA00004141"/>
    </source>
</evidence>
<evidence type="ECO:0000256" key="2">
    <source>
        <dbReference type="ARBA" id="ARBA00006810"/>
    </source>
</evidence>
<dbReference type="GO" id="GO:0045259">
    <property type="term" value="C:proton-transporting ATP synthase complex"/>
    <property type="evidence" value="ECO:0007669"/>
    <property type="project" value="UniProtKB-KW"/>
</dbReference>
<evidence type="ECO:0000256" key="11">
    <source>
        <dbReference type="RuleBase" id="RU004450"/>
    </source>
</evidence>
<dbReference type="AlphaFoldDB" id="A0A7S4YYW0"/>
<dbReference type="InterPro" id="IPR000568">
    <property type="entry name" value="ATP_synth_F0_asu"/>
</dbReference>
<geneLocation type="mitochondrion" evidence="13"/>
<dbReference type="EMBL" id="MH293457">
    <property type="protein sequence ID" value="QBZ38099.1"/>
    <property type="molecule type" value="Genomic_DNA"/>
</dbReference>
<feature type="transmembrane region" description="Helical" evidence="12">
    <location>
        <begin position="74"/>
        <end position="91"/>
    </location>
</feature>
<organism evidence="13">
    <name type="scientific">Cemus sauteri</name>
    <dbReference type="NCBI Taxonomy" id="871497"/>
    <lineage>
        <taxon>Eukaryota</taxon>
        <taxon>Metazoa</taxon>
        <taxon>Ecdysozoa</taxon>
        <taxon>Arthropoda</taxon>
        <taxon>Hexapoda</taxon>
        <taxon>Insecta</taxon>
        <taxon>Pterygota</taxon>
        <taxon>Neoptera</taxon>
        <taxon>Paraneoptera</taxon>
        <taxon>Hemiptera</taxon>
        <taxon>Auchenorrhyncha</taxon>
        <taxon>Fulgoroidea</taxon>
        <taxon>Delphacidae</taxon>
        <taxon>Delphacinae</taxon>
        <taxon>Cemus</taxon>
    </lineage>
</organism>
<comment type="similarity">
    <text evidence="2">Belongs to the ATPase A chain family.</text>
</comment>
<keyword evidence="5 12" id="KW-0812">Transmembrane</keyword>
<evidence type="ECO:0000313" key="13">
    <source>
        <dbReference type="EMBL" id="QBZ38099.1"/>
    </source>
</evidence>
<evidence type="ECO:0000256" key="6">
    <source>
        <dbReference type="ARBA" id="ARBA00022781"/>
    </source>
</evidence>
<dbReference type="GO" id="GO:0005743">
    <property type="term" value="C:mitochondrial inner membrane"/>
    <property type="evidence" value="ECO:0007669"/>
    <property type="project" value="UniProtKB-SubCell"/>
</dbReference>
<proteinExistence type="inferred from homology"/>
<evidence type="ECO:0000256" key="5">
    <source>
        <dbReference type="ARBA" id="ARBA00022692"/>
    </source>
</evidence>
<dbReference type="PRINTS" id="PR00123">
    <property type="entry name" value="ATPASEA"/>
</dbReference>
<gene>
    <name evidence="13" type="primary">ATP6</name>
</gene>
<dbReference type="PANTHER" id="PTHR11410">
    <property type="entry name" value="ATP SYNTHASE SUBUNIT A"/>
    <property type="match status" value="1"/>
</dbReference>
<dbReference type="GO" id="GO:0046933">
    <property type="term" value="F:proton-transporting ATP synthase activity, rotational mechanism"/>
    <property type="evidence" value="ECO:0007669"/>
    <property type="project" value="TreeGrafter"/>
</dbReference>
<keyword evidence="7 12" id="KW-1133">Transmembrane helix</keyword>
<dbReference type="SUPFAM" id="SSF81336">
    <property type="entry name" value="F1F0 ATP synthase subunit A"/>
    <property type="match status" value="1"/>
</dbReference>
<name>A0A7S4YYW0_9HEMI</name>
<dbReference type="Gene3D" id="1.20.120.220">
    <property type="entry name" value="ATP synthase, F0 complex, subunit A"/>
    <property type="match status" value="1"/>
</dbReference>
<keyword evidence="6" id="KW-0375">Hydrogen ion transport</keyword>
<dbReference type="Pfam" id="PF00119">
    <property type="entry name" value="ATP-synt_A"/>
    <property type="match status" value="1"/>
</dbReference>
<evidence type="ECO:0000256" key="10">
    <source>
        <dbReference type="ARBA" id="ARBA00023310"/>
    </source>
</evidence>